<dbReference type="InterPro" id="IPR000836">
    <property type="entry name" value="PRTase_dom"/>
</dbReference>
<dbReference type="CDD" id="cd06223">
    <property type="entry name" value="PRTases_typeI"/>
    <property type="match status" value="1"/>
</dbReference>
<proteinExistence type="predicted"/>
<evidence type="ECO:0000259" key="1">
    <source>
        <dbReference type="Pfam" id="PF14681"/>
    </source>
</evidence>
<dbReference type="RefSeq" id="WP_013610194.1">
    <property type="nucleotide sequence ID" value="NC_015155.1"/>
</dbReference>
<dbReference type="STRING" id="768700.MSU_0875"/>
<sequence length="209" mass="23387">MPVYITENNLVKSFITKVRNKESNSVVFGENLKKITLALALEANKEFALVDQTIETPLRECVAKKIDSSVIVVPVMRSGLIMSEALKTLFEDCAVIHLGIYRDENLQANRYYAKEPANLTSSTNKKVILCDPLIATGNTLREALGILKDYNFEDIFVLGVIMSERAKNELTSEFPNLNIYVAEVDKELNDHGYIVPGVGDVGDRLFRTK</sequence>
<keyword evidence="2" id="KW-0328">Glycosyltransferase</keyword>
<dbReference type="Gene3D" id="3.40.50.2020">
    <property type="match status" value="1"/>
</dbReference>
<dbReference type="EMBL" id="CP002525">
    <property type="protein sequence ID" value="ADX98385.1"/>
    <property type="molecule type" value="Genomic_DNA"/>
</dbReference>
<evidence type="ECO:0000313" key="2">
    <source>
        <dbReference type="EMBL" id="ADX98385.1"/>
    </source>
</evidence>
<dbReference type="HOGENOM" id="CLU_067096_2_2_14"/>
<dbReference type="Pfam" id="PF14681">
    <property type="entry name" value="UPRTase"/>
    <property type="match status" value="1"/>
</dbReference>
<reference evidence="2 3" key="1">
    <citation type="journal article" date="2011" name="J. Bacteriol.">
        <title>Complete genome sequences of two hemotropic Mycoplasmas, Mycoplasma haemofelis strain Ohio2 and Mycoplasma suis strain Illinois.</title>
        <authorList>
            <person name="Messick J.B."/>
            <person name="Santos A.P."/>
            <person name="Guimaraes A.M."/>
        </authorList>
    </citation>
    <scope>NUCLEOTIDE SEQUENCE [LARGE SCALE GENOMIC DNA]</scope>
    <source>
        <strain evidence="2 3">Illinois</strain>
    </source>
</reference>
<dbReference type="KEGG" id="mss:MSU_0875"/>
<accession>F0QSB5</accession>
<evidence type="ECO:0000313" key="3">
    <source>
        <dbReference type="Proteomes" id="UP000007484"/>
    </source>
</evidence>
<dbReference type="InterPro" id="IPR029057">
    <property type="entry name" value="PRTase-like"/>
</dbReference>
<dbReference type="EC" id="2.4.2.9" evidence="2"/>
<organism evidence="2 3">
    <name type="scientific">Mycoplasma suis (strain Illinois)</name>
    <dbReference type="NCBI Taxonomy" id="768700"/>
    <lineage>
        <taxon>Bacteria</taxon>
        <taxon>Bacillati</taxon>
        <taxon>Mycoplasmatota</taxon>
        <taxon>Mollicutes</taxon>
        <taxon>Mycoplasmataceae</taxon>
        <taxon>Mycoplasma</taxon>
    </lineage>
</organism>
<dbReference type="Proteomes" id="UP000007484">
    <property type="component" value="Chromosome"/>
</dbReference>
<dbReference type="GO" id="GO:0004845">
    <property type="term" value="F:uracil phosphoribosyltransferase activity"/>
    <property type="evidence" value="ECO:0007669"/>
    <property type="project" value="UniProtKB-EC"/>
</dbReference>
<dbReference type="AlphaFoldDB" id="F0QSB5"/>
<keyword evidence="2" id="KW-0808">Transferase</keyword>
<name>F0QSB5_MYCSL</name>
<protein>
    <submittedName>
        <fullName evidence="2">Uracil phosphoribosyltransferase</fullName>
        <ecNumber evidence="2">2.4.2.9</ecNumber>
    </submittedName>
</protein>
<dbReference type="NCBIfam" id="NF001097">
    <property type="entry name" value="PRK00129.1"/>
    <property type="match status" value="1"/>
</dbReference>
<keyword evidence="3" id="KW-1185">Reference proteome</keyword>
<gene>
    <name evidence="2" type="primary">upp</name>
    <name evidence="2" type="ordered locus">MSU_0875</name>
</gene>
<feature type="domain" description="Phosphoribosyltransferase" evidence="1">
    <location>
        <begin position="6"/>
        <end position="208"/>
    </location>
</feature>
<dbReference type="SUPFAM" id="SSF53271">
    <property type="entry name" value="PRTase-like"/>
    <property type="match status" value="1"/>
</dbReference>